<accession>A0A165C287</accession>
<gene>
    <name evidence="1" type="ORF">CALCODRAFT_488933</name>
</gene>
<dbReference type="OrthoDB" id="5954308at2759"/>
<dbReference type="EMBL" id="KV424225">
    <property type="protein sequence ID" value="KZT50138.1"/>
    <property type="molecule type" value="Genomic_DNA"/>
</dbReference>
<proteinExistence type="predicted"/>
<sequence>MPWTLLLNLPTNNALMAIAKEPAATTAEVEKDPDARKRREEGKTLLGRWRWLNATRSVGPTIGALIGGAVTGTMICSTAVTTFGRCYTGNIIGLHFYKPEESPMFKTAVISMLARYCIKTGVSIVLGVSMRNENVRGMRHE</sequence>
<protein>
    <submittedName>
        <fullName evidence="1">Uncharacterized protein</fullName>
    </submittedName>
</protein>
<dbReference type="AlphaFoldDB" id="A0A165C287"/>
<dbReference type="Pfam" id="PF08592">
    <property type="entry name" value="Anthrone_oxy"/>
    <property type="match status" value="1"/>
</dbReference>
<reference evidence="1 2" key="1">
    <citation type="journal article" date="2016" name="Mol. Biol. Evol.">
        <title>Comparative Genomics of Early-Diverging Mushroom-Forming Fungi Provides Insights into the Origins of Lignocellulose Decay Capabilities.</title>
        <authorList>
            <person name="Nagy L.G."/>
            <person name="Riley R."/>
            <person name="Tritt A."/>
            <person name="Adam C."/>
            <person name="Daum C."/>
            <person name="Floudas D."/>
            <person name="Sun H."/>
            <person name="Yadav J.S."/>
            <person name="Pangilinan J."/>
            <person name="Larsson K.H."/>
            <person name="Matsuura K."/>
            <person name="Barry K."/>
            <person name="Labutti K."/>
            <person name="Kuo R."/>
            <person name="Ohm R.A."/>
            <person name="Bhattacharya S.S."/>
            <person name="Shirouzu T."/>
            <person name="Yoshinaga Y."/>
            <person name="Martin F.M."/>
            <person name="Grigoriev I.V."/>
            <person name="Hibbett D.S."/>
        </authorList>
    </citation>
    <scope>NUCLEOTIDE SEQUENCE [LARGE SCALE GENOMIC DNA]</scope>
    <source>
        <strain evidence="1 2">HHB12733</strain>
    </source>
</reference>
<dbReference type="InterPro" id="IPR013901">
    <property type="entry name" value="Anthrone_oxy"/>
</dbReference>
<keyword evidence="2" id="KW-1185">Reference proteome</keyword>
<organism evidence="1 2">
    <name type="scientific">Calocera cornea HHB12733</name>
    <dbReference type="NCBI Taxonomy" id="1353952"/>
    <lineage>
        <taxon>Eukaryota</taxon>
        <taxon>Fungi</taxon>
        <taxon>Dikarya</taxon>
        <taxon>Basidiomycota</taxon>
        <taxon>Agaricomycotina</taxon>
        <taxon>Dacrymycetes</taxon>
        <taxon>Dacrymycetales</taxon>
        <taxon>Dacrymycetaceae</taxon>
        <taxon>Calocera</taxon>
    </lineage>
</organism>
<dbReference type="InParanoid" id="A0A165C287"/>
<evidence type="ECO:0000313" key="2">
    <source>
        <dbReference type="Proteomes" id="UP000076842"/>
    </source>
</evidence>
<evidence type="ECO:0000313" key="1">
    <source>
        <dbReference type="EMBL" id="KZT50138.1"/>
    </source>
</evidence>
<name>A0A165C287_9BASI</name>
<dbReference type="Proteomes" id="UP000076842">
    <property type="component" value="Unassembled WGS sequence"/>
</dbReference>